<dbReference type="InterPro" id="IPR006342">
    <property type="entry name" value="FkbM_mtfrase"/>
</dbReference>
<keyword evidence="3" id="KW-1185">Reference proteome</keyword>
<dbReference type="Gene3D" id="3.40.50.720">
    <property type="entry name" value="NAD(P)-binding Rossmann-like Domain"/>
    <property type="match status" value="1"/>
</dbReference>
<dbReference type="Gene3D" id="3.40.50.150">
    <property type="entry name" value="Vaccinia Virus protein VP39"/>
    <property type="match status" value="1"/>
</dbReference>
<dbReference type="RefSeq" id="WP_068658851.1">
    <property type="nucleotide sequence ID" value="NZ_CP017770.1"/>
</dbReference>
<dbReference type="NCBIfam" id="TIGR01444">
    <property type="entry name" value="fkbM_fam"/>
    <property type="match status" value="1"/>
</dbReference>
<dbReference type="EMBL" id="LSFN01000016">
    <property type="protein sequence ID" value="OAB74077.1"/>
    <property type="molecule type" value="Genomic_DNA"/>
</dbReference>
<dbReference type="PANTHER" id="PTHR34203">
    <property type="entry name" value="METHYLTRANSFERASE, FKBM FAMILY PROTEIN"/>
    <property type="match status" value="1"/>
</dbReference>
<dbReference type="InterPro" id="IPR029063">
    <property type="entry name" value="SAM-dependent_MTases_sf"/>
</dbReference>
<dbReference type="KEGG" id="pcx:LPB68_14235"/>
<dbReference type="OrthoDB" id="5329963at2"/>
<reference evidence="2 3" key="1">
    <citation type="submission" date="2016-02" db="EMBL/GenBank/DDBJ databases">
        <title>Paenibacillus sp. LPB0068, isolated from Crassostrea gigas.</title>
        <authorList>
            <person name="Shin S.-K."/>
            <person name="Yi H."/>
        </authorList>
    </citation>
    <scope>NUCLEOTIDE SEQUENCE [LARGE SCALE GENOMIC DNA]</scope>
    <source>
        <strain evidence="2 3">LPB0068</strain>
    </source>
</reference>
<protein>
    <recommendedName>
        <fullName evidence="1">Methyltransferase FkbM domain-containing protein</fullName>
    </recommendedName>
</protein>
<comment type="caution">
    <text evidence="2">The sequence shown here is derived from an EMBL/GenBank/DDBJ whole genome shotgun (WGS) entry which is preliminary data.</text>
</comment>
<dbReference type="SUPFAM" id="SSF53335">
    <property type="entry name" value="S-adenosyl-L-methionine-dependent methyltransferases"/>
    <property type="match status" value="1"/>
</dbReference>
<evidence type="ECO:0000313" key="3">
    <source>
        <dbReference type="Proteomes" id="UP000077134"/>
    </source>
</evidence>
<dbReference type="STRING" id="1763538.LPB68_14235"/>
<proteinExistence type="predicted"/>
<dbReference type="Pfam" id="PF05050">
    <property type="entry name" value="Methyltransf_21"/>
    <property type="match status" value="1"/>
</dbReference>
<organism evidence="2 3">
    <name type="scientific">Paenibacillus crassostreae</name>
    <dbReference type="NCBI Taxonomy" id="1763538"/>
    <lineage>
        <taxon>Bacteria</taxon>
        <taxon>Bacillati</taxon>
        <taxon>Bacillota</taxon>
        <taxon>Bacilli</taxon>
        <taxon>Bacillales</taxon>
        <taxon>Paenibacillaceae</taxon>
        <taxon>Paenibacillus</taxon>
    </lineage>
</organism>
<name>A0A162RQT6_9BACL</name>
<dbReference type="Proteomes" id="UP000077134">
    <property type="component" value="Unassembled WGS sequence"/>
</dbReference>
<dbReference type="InterPro" id="IPR052514">
    <property type="entry name" value="SAM-dependent_MTase"/>
</dbReference>
<evidence type="ECO:0000313" key="2">
    <source>
        <dbReference type="EMBL" id="OAB74077.1"/>
    </source>
</evidence>
<evidence type="ECO:0000259" key="1">
    <source>
        <dbReference type="Pfam" id="PF05050"/>
    </source>
</evidence>
<gene>
    <name evidence="2" type="ORF">PNBC_13075</name>
</gene>
<accession>A0A162RQT6</accession>
<sequence>MENEFSLDMLVKEPTDVRLLKELNTLRPIDKPIILFGAGSWGIYYLNTIKKYFSKILFCDNNPEKWGTTLEGFPVISFDELKNIYSNSFITITSLDFYDQILEQLEENHLQERILISLEGFIDPDFNDYFNTVKNNEHQFKKAYDILSDDKSKQIFCDRINCCITADKKYLIPLRSTSPQYFESEIISLTDEEIFIDGGAYIGDTVEIFLKQTNEIFKKIYSFEPEKTKHEEFLRKFSGYHNIELYPHGLWSERGVLRFNAVDDGSSGVNKDGDTDITVVSIDDVLNGKPVTYIKMDIEGAELEALKGAQNTIKRHKPKLAICIYHKPLDLVEIPLFIKQLVPEYKIYIRHYNINIFETVCYAVVE</sequence>
<feature type="domain" description="Methyltransferase FkbM" evidence="1">
    <location>
        <begin position="197"/>
        <end position="327"/>
    </location>
</feature>
<dbReference type="AlphaFoldDB" id="A0A162RQT6"/>
<dbReference type="PANTHER" id="PTHR34203:SF15">
    <property type="entry name" value="SLL1173 PROTEIN"/>
    <property type="match status" value="1"/>
</dbReference>